<reference evidence="16" key="1">
    <citation type="submission" date="2021-02" db="EMBL/GenBank/DDBJ databases">
        <authorList>
            <person name="Nowell W R."/>
        </authorList>
    </citation>
    <scope>NUCLEOTIDE SEQUENCE</scope>
</reference>
<evidence type="ECO:0000313" key="16">
    <source>
        <dbReference type="EMBL" id="CAF1570333.1"/>
    </source>
</evidence>
<comment type="similarity">
    <text evidence="3">Belongs to the uroporphyrinogen decarboxylase family.</text>
</comment>
<evidence type="ECO:0000256" key="1">
    <source>
        <dbReference type="ARBA" id="ARBA00004514"/>
    </source>
</evidence>
<evidence type="ECO:0000256" key="10">
    <source>
        <dbReference type="ARBA" id="ARBA00023244"/>
    </source>
</evidence>
<dbReference type="GO" id="GO:0004853">
    <property type="term" value="F:uroporphyrinogen decarboxylase activity"/>
    <property type="evidence" value="ECO:0007669"/>
    <property type="project" value="UniProtKB-EC"/>
</dbReference>
<dbReference type="EMBL" id="CAJNOK010035184">
    <property type="protein sequence ID" value="CAF1510793.1"/>
    <property type="molecule type" value="Genomic_DNA"/>
</dbReference>
<dbReference type="InterPro" id="IPR038071">
    <property type="entry name" value="UROD/MetE-like_sf"/>
</dbReference>
<comment type="subcellular location">
    <subcellularLocation>
        <location evidence="1">Cytoplasm</location>
        <location evidence="1">Cytosol</location>
    </subcellularLocation>
</comment>
<dbReference type="PANTHER" id="PTHR21091:SF169">
    <property type="entry name" value="UROPORPHYRINOGEN DECARBOXYLASE"/>
    <property type="match status" value="1"/>
</dbReference>
<keyword evidence="7" id="KW-0963">Cytoplasm</keyword>
<feature type="non-terminal residue" evidence="16">
    <location>
        <position position="1"/>
    </location>
</feature>
<dbReference type="SUPFAM" id="SSF51726">
    <property type="entry name" value="UROD/MetE-like"/>
    <property type="match status" value="1"/>
</dbReference>
<name>A0A815YIW3_9BILA</name>
<accession>A0A815YIW3</accession>
<dbReference type="OrthoDB" id="339900at2759"/>
<proteinExistence type="inferred from homology"/>
<keyword evidence="9" id="KW-0456">Lyase</keyword>
<evidence type="ECO:0000256" key="11">
    <source>
        <dbReference type="ARBA" id="ARBA00045708"/>
    </source>
</evidence>
<dbReference type="EC" id="4.1.1.37" evidence="5"/>
<dbReference type="Proteomes" id="UP000681722">
    <property type="component" value="Unassembled WGS sequence"/>
</dbReference>
<evidence type="ECO:0000256" key="9">
    <source>
        <dbReference type="ARBA" id="ARBA00023239"/>
    </source>
</evidence>
<dbReference type="Proteomes" id="UP000663829">
    <property type="component" value="Unassembled WGS sequence"/>
</dbReference>
<evidence type="ECO:0000259" key="14">
    <source>
        <dbReference type="Pfam" id="PF01208"/>
    </source>
</evidence>
<keyword evidence="8" id="KW-0210">Decarboxylase</keyword>
<dbReference type="GO" id="GO:0005829">
    <property type="term" value="C:cytosol"/>
    <property type="evidence" value="ECO:0007669"/>
    <property type="project" value="UniProtKB-SubCell"/>
</dbReference>
<comment type="caution">
    <text evidence="16">The sequence shown here is derived from an EMBL/GenBank/DDBJ whole genome shotgun (WGS) entry which is preliminary data.</text>
</comment>
<comment type="pathway">
    <text evidence="2">Porphyrin-containing compound metabolism; protoporphyrin-IX biosynthesis; coproporphyrinogen-III from 5-aminolevulinate: step 4/4.</text>
</comment>
<dbReference type="PANTHER" id="PTHR21091">
    <property type="entry name" value="METHYLTETRAHYDROFOLATE:HOMOCYSTEINE METHYLTRANSFERASE RELATED"/>
    <property type="match status" value="1"/>
</dbReference>
<comment type="catalytic activity">
    <reaction evidence="13">
        <text>uroporphyrinogen III + 4 H(+) = coproporphyrinogen III + 4 CO2</text>
        <dbReference type="Rhea" id="RHEA:19865"/>
        <dbReference type="ChEBI" id="CHEBI:15378"/>
        <dbReference type="ChEBI" id="CHEBI:16526"/>
        <dbReference type="ChEBI" id="CHEBI:57308"/>
        <dbReference type="ChEBI" id="CHEBI:57309"/>
        <dbReference type="EC" id="4.1.1.37"/>
    </reaction>
    <physiologicalReaction direction="left-to-right" evidence="13">
        <dbReference type="Rhea" id="RHEA:19866"/>
    </physiologicalReaction>
</comment>
<dbReference type="Gene3D" id="3.20.20.210">
    <property type="match status" value="1"/>
</dbReference>
<dbReference type="Proteomes" id="UP000677228">
    <property type="component" value="Unassembled WGS sequence"/>
</dbReference>
<evidence type="ECO:0000313" key="17">
    <source>
        <dbReference type="EMBL" id="CAF4298659.1"/>
    </source>
</evidence>
<evidence type="ECO:0000256" key="4">
    <source>
        <dbReference type="ARBA" id="ARBA00011738"/>
    </source>
</evidence>
<comment type="subunit">
    <text evidence="4">Homodimer.</text>
</comment>
<dbReference type="EMBL" id="CAJOBA010057256">
    <property type="protein sequence ID" value="CAF4298659.1"/>
    <property type="molecule type" value="Genomic_DNA"/>
</dbReference>
<dbReference type="FunFam" id="3.20.20.210:FF:000008">
    <property type="entry name" value="Uroporphyrinogen decarboxylase"/>
    <property type="match status" value="1"/>
</dbReference>
<evidence type="ECO:0000256" key="5">
    <source>
        <dbReference type="ARBA" id="ARBA00012288"/>
    </source>
</evidence>
<evidence type="ECO:0000313" key="19">
    <source>
        <dbReference type="Proteomes" id="UP000663829"/>
    </source>
</evidence>
<dbReference type="EMBL" id="CAJOBC010095567">
    <property type="protein sequence ID" value="CAF4433528.1"/>
    <property type="molecule type" value="Genomic_DNA"/>
</dbReference>
<dbReference type="InterPro" id="IPR000257">
    <property type="entry name" value="Uroporphyrinogen_deCOase"/>
</dbReference>
<evidence type="ECO:0000256" key="8">
    <source>
        <dbReference type="ARBA" id="ARBA00022793"/>
    </source>
</evidence>
<evidence type="ECO:0000313" key="18">
    <source>
        <dbReference type="EMBL" id="CAF4433528.1"/>
    </source>
</evidence>
<feature type="domain" description="Uroporphyrinogen decarboxylase (URO-D)" evidence="14">
    <location>
        <begin position="1"/>
        <end position="192"/>
    </location>
</feature>
<dbReference type="AlphaFoldDB" id="A0A815YIW3"/>
<evidence type="ECO:0000256" key="7">
    <source>
        <dbReference type="ARBA" id="ARBA00022490"/>
    </source>
</evidence>
<evidence type="ECO:0000256" key="2">
    <source>
        <dbReference type="ARBA" id="ARBA00004804"/>
    </source>
</evidence>
<dbReference type="EMBL" id="CAJNOQ010029741">
    <property type="protein sequence ID" value="CAF1570333.1"/>
    <property type="molecule type" value="Genomic_DNA"/>
</dbReference>
<dbReference type="Proteomes" id="UP000682733">
    <property type="component" value="Unassembled WGS sequence"/>
</dbReference>
<evidence type="ECO:0000256" key="3">
    <source>
        <dbReference type="ARBA" id="ARBA00009935"/>
    </source>
</evidence>
<protein>
    <recommendedName>
        <fullName evidence="6">Uroporphyrinogen decarboxylase</fullName>
        <ecNumber evidence="5">4.1.1.37</ecNumber>
    </recommendedName>
</protein>
<evidence type="ECO:0000313" key="15">
    <source>
        <dbReference type="EMBL" id="CAF1510793.1"/>
    </source>
</evidence>
<evidence type="ECO:0000256" key="13">
    <source>
        <dbReference type="ARBA" id="ARBA00048411"/>
    </source>
</evidence>
<organism evidence="16 19">
    <name type="scientific">Didymodactylos carnosus</name>
    <dbReference type="NCBI Taxonomy" id="1234261"/>
    <lineage>
        <taxon>Eukaryota</taxon>
        <taxon>Metazoa</taxon>
        <taxon>Spiralia</taxon>
        <taxon>Gnathifera</taxon>
        <taxon>Rotifera</taxon>
        <taxon>Eurotatoria</taxon>
        <taxon>Bdelloidea</taxon>
        <taxon>Philodinida</taxon>
        <taxon>Philodinidae</taxon>
        <taxon>Didymodactylos</taxon>
    </lineage>
</organism>
<comment type="function">
    <text evidence="11">Catalyzes the sequential decarboxylation of the four acetate side chains of uroporphyrinogen to form coproporphyrinogen and participates in the fifth step in the heme biosynthetic pathway. Isomer I or isomer III of uroporphyrinogen may serve as substrate, but only coproporphyrinogen III can ultimately be converted to heme. In vitro also decarboxylates pentacarboxylate porphyrinogen I.</text>
</comment>
<evidence type="ECO:0000256" key="6">
    <source>
        <dbReference type="ARBA" id="ARBA00014308"/>
    </source>
</evidence>
<gene>
    <name evidence="16" type="ORF">GPM918_LOCUS40356</name>
    <name evidence="15" type="ORF">OVA965_LOCUS37361</name>
    <name evidence="18" type="ORF">SRO942_LOCUS41291</name>
    <name evidence="17" type="ORF">TMI583_LOCUS38437</name>
</gene>
<dbReference type="GO" id="GO:0006783">
    <property type="term" value="P:heme biosynthetic process"/>
    <property type="evidence" value="ECO:0007669"/>
    <property type="project" value="TreeGrafter"/>
</dbReference>
<sequence length="202" mass="23211">KGSETHSKAKQWLYVYPEDSHELLKLLTTFITEYLIEQVVAGAQLLQIFESHCSCLNYDLFMKYCFPYLKQISRGVKDGLAKRQCPCVPLIIFAKDAHYVLDELTQIGYDVVGLDWTINHKQIRSLSEKSSVTLQGNLDPCALYAPKQDLEKLVKHMLEQFGTKRYIANLGHGIYPDVSIENVQLFIETVHRLSKQMINKSQ</sequence>
<keyword evidence="19" id="KW-1185">Reference proteome</keyword>
<keyword evidence="10" id="KW-0627">Porphyrin biosynthesis</keyword>
<evidence type="ECO:0000256" key="12">
    <source>
        <dbReference type="ARBA" id="ARBA00047341"/>
    </source>
</evidence>
<dbReference type="Pfam" id="PF01208">
    <property type="entry name" value="URO-D"/>
    <property type="match status" value="1"/>
</dbReference>
<comment type="catalytic activity">
    <reaction evidence="12">
        <text>uroporphyrinogen I + 4 H(+) = coproporphyrinogen I + 4 CO2</text>
        <dbReference type="Rhea" id="RHEA:31239"/>
        <dbReference type="ChEBI" id="CHEBI:15378"/>
        <dbReference type="ChEBI" id="CHEBI:16526"/>
        <dbReference type="ChEBI" id="CHEBI:62626"/>
        <dbReference type="ChEBI" id="CHEBI:62631"/>
    </reaction>
    <physiologicalReaction direction="left-to-right" evidence="12">
        <dbReference type="Rhea" id="RHEA:31240"/>
    </physiologicalReaction>
</comment>